<dbReference type="InterPro" id="IPR045864">
    <property type="entry name" value="aa-tRNA-synth_II/BPL/LPL"/>
</dbReference>
<dbReference type="InterPro" id="IPR052234">
    <property type="entry name" value="U5_snRNP_Component"/>
</dbReference>
<dbReference type="InterPro" id="IPR020472">
    <property type="entry name" value="WD40_PAC1"/>
</dbReference>
<dbReference type="SUPFAM" id="SSF55681">
    <property type="entry name" value="Class II aaRS and biotin synthetases"/>
    <property type="match status" value="1"/>
</dbReference>
<dbReference type="InterPro" id="IPR036322">
    <property type="entry name" value="WD40_repeat_dom_sf"/>
</dbReference>
<dbReference type="CDD" id="cd16443">
    <property type="entry name" value="LplA"/>
    <property type="match status" value="1"/>
</dbReference>
<dbReference type="GO" id="GO:0003723">
    <property type="term" value="F:RNA binding"/>
    <property type="evidence" value="ECO:0007669"/>
    <property type="project" value="TreeGrafter"/>
</dbReference>
<evidence type="ECO:0000256" key="10">
    <source>
        <dbReference type="ARBA" id="ARBA00075772"/>
    </source>
</evidence>
<evidence type="ECO:0000256" key="6">
    <source>
        <dbReference type="ARBA" id="ARBA00023242"/>
    </source>
</evidence>
<evidence type="ECO:0000259" key="12">
    <source>
        <dbReference type="PROSITE" id="PS51733"/>
    </source>
</evidence>
<dbReference type="PROSITE" id="PS50082">
    <property type="entry name" value="WD_REPEATS_2"/>
    <property type="match status" value="6"/>
</dbReference>
<dbReference type="PROSITE" id="PS50294">
    <property type="entry name" value="WD_REPEATS_REGION"/>
    <property type="match status" value="5"/>
</dbReference>
<dbReference type="GO" id="GO:0005682">
    <property type="term" value="C:U5 snRNP"/>
    <property type="evidence" value="ECO:0007669"/>
    <property type="project" value="UniProtKB-ARBA"/>
</dbReference>
<comment type="subcellular location">
    <subcellularLocation>
        <location evidence="1">Nucleus</location>
    </subcellularLocation>
</comment>
<keyword evidence="2 11" id="KW-0853">WD repeat</keyword>
<proteinExistence type="predicted"/>
<dbReference type="InterPro" id="IPR001680">
    <property type="entry name" value="WD40_rpt"/>
</dbReference>
<evidence type="ECO:0000256" key="3">
    <source>
        <dbReference type="ARBA" id="ARBA00022664"/>
    </source>
</evidence>
<keyword evidence="5" id="KW-0508">mRNA splicing</keyword>
<dbReference type="AlphaFoldDB" id="A0A5S6QU68"/>
<feature type="repeat" description="WD" evidence="11">
    <location>
        <begin position="119"/>
        <end position="161"/>
    </location>
</feature>
<dbReference type="PROSITE" id="PS51733">
    <property type="entry name" value="BPL_LPL_CATALYTIC"/>
    <property type="match status" value="1"/>
</dbReference>
<evidence type="ECO:0000256" key="9">
    <source>
        <dbReference type="ARBA" id="ARBA00073554"/>
    </source>
</evidence>
<evidence type="ECO:0000256" key="1">
    <source>
        <dbReference type="ARBA" id="ARBA00004123"/>
    </source>
</evidence>
<dbReference type="Gene3D" id="3.30.930.10">
    <property type="entry name" value="Bira Bifunctional Protein, Domain 2"/>
    <property type="match status" value="1"/>
</dbReference>
<accession>A0A5S6QU68</accession>
<dbReference type="WBParaSite" id="TMUE_3000010765.1">
    <property type="protein sequence ID" value="TMUE_3000010765.1"/>
    <property type="gene ID" value="WBGene00286665"/>
</dbReference>
<feature type="repeat" description="WD" evidence="11">
    <location>
        <begin position="264"/>
        <end position="294"/>
    </location>
</feature>
<keyword evidence="6" id="KW-0539">Nucleus</keyword>
<dbReference type="GO" id="GO:0006397">
    <property type="term" value="P:mRNA processing"/>
    <property type="evidence" value="ECO:0007669"/>
    <property type="project" value="UniProtKB-KW"/>
</dbReference>
<comment type="subunit">
    <text evidence="8">Component of the pre-catalytic and catalytic spliceosome complexes. Component of the postcatalytic spliceosome P complex. Part of the U5 snRNP complex. Interacts with PRPF8. Component of the U4/U6-U5 tri-snRNP complex composed of the U4, U6 and U5 snRNAs and at least PRPF3, PRPF4, PRPF6, PRPF8, PRPF31, SNRNP200, TXNL4A, WDR57, SNRNP40, DDX23, CD2BP2, PPIH, SNU13, EFTUD2, SART1 and USP39. Component of the minor spliceosome, which splices U12-type introns.</text>
</comment>
<dbReference type="Pfam" id="PF00400">
    <property type="entry name" value="WD40"/>
    <property type="match status" value="7"/>
</dbReference>
<dbReference type="FunFam" id="2.130.10.10:FF:000229">
    <property type="entry name" value="Small nuclear ribonucleoprotein U5 subunit 40"/>
    <property type="match status" value="1"/>
</dbReference>
<dbReference type="SMART" id="SM00320">
    <property type="entry name" value="WD40"/>
    <property type="match status" value="7"/>
</dbReference>
<keyword evidence="13" id="KW-1185">Reference proteome</keyword>
<name>A0A5S6QU68_TRIMR</name>
<dbReference type="PROSITE" id="PS00678">
    <property type="entry name" value="WD_REPEATS_1"/>
    <property type="match status" value="4"/>
</dbReference>
<dbReference type="InterPro" id="IPR004143">
    <property type="entry name" value="BPL_LPL_catalytic"/>
</dbReference>
<evidence type="ECO:0000256" key="7">
    <source>
        <dbReference type="ARBA" id="ARBA00057342"/>
    </source>
</evidence>
<feature type="repeat" description="WD" evidence="11">
    <location>
        <begin position="203"/>
        <end position="237"/>
    </location>
</feature>
<evidence type="ECO:0000256" key="5">
    <source>
        <dbReference type="ARBA" id="ARBA00023187"/>
    </source>
</evidence>
<evidence type="ECO:0000256" key="4">
    <source>
        <dbReference type="ARBA" id="ARBA00022737"/>
    </source>
</evidence>
<dbReference type="GO" id="GO:0071013">
    <property type="term" value="C:catalytic step 2 spliceosome"/>
    <property type="evidence" value="ECO:0007669"/>
    <property type="project" value="TreeGrafter"/>
</dbReference>
<dbReference type="InterPro" id="IPR019775">
    <property type="entry name" value="WD40_repeat_CS"/>
</dbReference>
<dbReference type="PANTHER" id="PTHR44006:SF1">
    <property type="entry name" value="U5 SMALL NUCLEAR RIBONUCLEOPROTEIN 40 KDA PROTEIN"/>
    <property type="match status" value="1"/>
</dbReference>
<dbReference type="GO" id="GO:0000375">
    <property type="term" value="P:RNA splicing, via transesterification reactions"/>
    <property type="evidence" value="ECO:0007669"/>
    <property type="project" value="UniProtKB-ARBA"/>
</dbReference>
<feature type="repeat" description="WD" evidence="11">
    <location>
        <begin position="168"/>
        <end position="197"/>
    </location>
</feature>
<feature type="domain" description="BPL/LPL catalytic" evidence="12">
    <location>
        <begin position="319"/>
        <end position="505"/>
    </location>
</feature>
<keyword evidence="4" id="KW-0677">Repeat</keyword>
<protein>
    <recommendedName>
        <fullName evidence="9">U5 small nuclear ribonucleoprotein 40 kDa protein</fullName>
    </recommendedName>
    <alternativeName>
        <fullName evidence="10">WD repeat-containing protein 57</fullName>
    </alternativeName>
</protein>
<evidence type="ECO:0000256" key="2">
    <source>
        <dbReference type="ARBA" id="ARBA00022574"/>
    </source>
</evidence>
<feature type="repeat" description="WD" evidence="11">
    <location>
        <begin position="77"/>
        <end position="118"/>
    </location>
</feature>
<organism evidence="13 14">
    <name type="scientific">Trichuris muris</name>
    <name type="common">Mouse whipworm</name>
    <dbReference type="NCBI Taxonomy" id="70415"/>
    <lineage>
        <taxon>Eukaryota</taxon>
        <taxon>Metazoa</taxon>
        <taxon>Ecdysozoa</taxon>
        <taxon>Nematoda</taxon>
        <taxon>Enoplea</taxon>
        <taxon>Dorylaimia</taxon>
        <taxon>Trichinellida</taxon>
        <taxon>Trichuridae</taxon>
        <taxon>Trichuris</taxon>
    </lineage>
</organism>
<dbReference type="Pfam" id="PF21948">
    <property type="entry name" value="LplA-B_cat"/>
    <property type="match status" value="1"/>
</dbReference>
<evidence type="ECO:0000256" key="8">
    <source>
        <dbReference type="ARBA" id="ARBA00064268"/>
    </source>
</evidence>
<evidence type="ECO:0000313" key="14">
    <source>
        <dbReference type="WBParaSite" id="TMUE_3000010765.1"/>
    </source>
</evidence>
<dbReference type="STRING" id="70415.A0A5S6QU68"/>
<evidence type="ECO:0000313" key="13">
    <source>
        <dbReference type="Proteomes" id="UP000046395"/>
    </source>
</evidence>
<comment type="function">
    <text evidence="7">Required for pre-mRNA splicing as component of the activated spliceosome. Component of the U5 small nuclear ribonucleoprotein (snRNP) complex and the U4/U6-U5 tri-snRNP complex, building blocks of the spliceosome. As a component of the minor spliceosome, involved in the splicing of U12-type introns in pre-mRNAs.</text>
</comment>
<feature type="repeat" description="WD" evidence="11">
    <location>
        <begin position="34"/>
        <end position="67"/>
    </location>
</feature>
<dbReference type="InterPro" id="IPR015943">
    <property type="entry name" value="WD40/YVTN_repeat-like_dom_sf"/>
</dbReference>
<dbReference type="SUPFAM" id="SSF50978">
    <property type="entry name" value="WD40 repeat-like"/>
    <property type="match status" value="1"/>
</dbReference>
<keyword evidence="3" id="KW-0507">mRNA processing</keyword>
<reference evidence="14" key="1">
    <citation type="submission" date="2019-12" db="UniProtKB">
        <authorList>
            <consortium name="WormBaseParasite"/>
        </authorList>
    </citation>
    <scope>IDENTIFICATION</scope>
</reference>
<dbReference type="PRINTS" id="PR00320">
    <property type="entry name" value="GPROTEINBRPT"/>
</dbReference>
<dbReference type="CDD" id="cd00200">
    <property type="entry name" value="WD40"/>
    <property type="match status" value="1"/>
</dbReference>
<evidence type="ECO:0000256" key="11">
    <source>
        <dbReference type="PROSITE-ProRule" id="PRU00221"/>
    </source>
</evidence>
<dbReference type="Proteomes" id="UP000046395">
    <property type="component" value="Unassembled WGS sequence"/>
</dbReference>
<sequence>MLPSAYEANTRQLSVRHKMQGTRFSHLSAPIILLQGHMGEVYTAKFSKDGSFLASAGFDQKILLWNVYGECENFAALSGHTGAIMELHFSAESDLLVTCSTDKTIRIWDMETGTCLRKFKGHTSFVNSCHLARRGPRVICSGSDDGTIKVWDQRKRDYVHSFDNKYQVTAVTFNDTTEQVIAGGIDNDLKVWDLRKGVVAYGMFGHLDTVTGLSLSPDGSHVLSNSMDCSVRIWDVRPFAPEVRCVRVFQGNQHNFEKNLLRCAWSPDGTKVSAGSSDRYVYVWDVISQRILYKLPGHFGSVNETDFHPCETIILSAGSDKKVYMGELEINRPAVVIGRHQNPWIEADLGFAHAAGIDVVRRHSGGGTVYHDEGNINFSYLTSSQRYNRRTNLRSISKCVAYATGVKLSMNNKDDLLLEGKYKVSGTAAKITSRCAYHHFTLMLSVDLWRLNRVLRPSVIGVETNATSSVRSSVKTLRDVCDSLNEHKIIATVVNNYRESFERCDVHTVLVVDDQQFPGVQNTINELRSWQWTFGTTPRFYIRRSIRSGQLSTPPPREEEKEVTKFTKARFDPELLHDIVTYCLKI</sequence>
<dbReference type="Gene3D" id="2.130.10.10">
    <property type="entry name" value="YVTN repeat-like/Quinoprotein amine dehydrogenase"/>
    <property type="match status" value="1"/>
</dbReference>
<dbReference type="PANTHER" id="PTHR44006">
    <property type="entry name" value="U5 SMALL NUCLEAR RIBONUCLEOPROTEIN 40 KDA PROTEIN"/>
    <property type="match status" value="1"/>
</dbReference>